<dbReference type="InterPro" id="IPR043504">
    <property type="entry name" value="Peptidase_S1_PA_chymotrypsin"/>
</dbReference>
<accession>A0A1H9ISL5</accession>
<protein>
    <submittedName>
        <fullName evidence="1">Trypsin-like peptidase domain-containing protein</fullName>
    </submittedName>
</protein>
<evidence type="ECO:0000313" key="1">
    <source>
        <dbReference type="EMBL" id="SEQ77590.1"/>
    </source>
</evidence>
<dbReference type="Pfam" id="PF13365">
    <property type="entry name" value="Trypsin_2"/>
    <property type="match status" value="1"/>
</dbReference>
<sequence>MADTLEDYQKQFPNLISDIIDFFDASKASNNNKLQPKKVVDFCTDKNKKVIYQPQVIDQICKILCKNNAMSCINNTDGMGINNTYLVFNRSKNVDPLNKNLYYNSIVYGFTYIYNFYKDYVKPVVTIDKDKNYHCGTAFLFWNGIVTAKHCIEDVTNLRISGFSAKELNNAKIYISDNPGIDIAYIELQRQTSKVLLVNEGEILQDVLVMGYPKIPTFTDFLTAETASISSKAELRITPTKGNISAKGYQYLNKVNAMLITAKIRGGNSGGPVINSKGQMVGIACQLPDYNGSQGDYDDLGYGIALPFSYLTAIIEKKPKELIKGKDFFQDFS</sequence>
<gene>
    <name evidence="1" type="ORF">SAMN04487977_11091</name>
</gene>
<reference evidence="1 2" key="1">
    <citation type="submission" date="2016-10" db="EMBL/GenBank/DDBJ databases">
        <authorList>
            <person name="de Groot N.N."/>
        </authorList>
    </citation>
    <scope>NUCLEOTIDE SEQUENCE [LARGE SCALE GENOMIC DNA]</scope>
    <source>
        <strain evidence="1 2">B25</strain>
    </source>
</reference>
<dbReference type="EMBL" id="FOFU01000010">
    <property type="protein sequence ID" value="SEQ77590.1"/>
    <property type="molecule type" value="Genomic_DNA"/>
</dbReference>
<dbReference type="RefSeq" id="WP_074645079.1">
    <property type="nucleotide sequence ID" value="NZ_FOFU01000010.1"/>
</dbReference>
<dbReference type="SUPFAM" id="SSF50494">
    <property type="entry name" value="Trypsin-like serine proteases"/>
    <property type="match status" value="1"/>
</dbReference>
<proteinExistence type="predicted"/>
<keyword evidence="2" id="KW-1185">Reference proteome</keyword>
<dbReference type="AlphaFoldDB" id="A0A1H9ISL5"/>
<dbReference type="InterPro" id="IPR009003">
    <property type="entry name" value="Peptidase_S1_PA"/>
</dbReference>
<organism evidence="1 2">
    <name type="scientific">Treponema bryantii</name>
    <dbReference type="NCBI Taxonomy" id="163"/>
    <lineage>
        <taxon>Bacteria</taxon>
        <taxon>Pseudomonadati</taxon>
        <taxon>Spirochaetota</taxon>
        <taxon>Spirochaetia</taxon>
        <taxon>Spirochaetales</taxon>
        <taxon>Treponemataceae</taxon>
        <taxon>Treponema</taxon>
    </lineage>
</organism>
<dbReference type="OrthoDB" id="4774215at2"/>
<evidence type="ECO:0000313" key="2">
    <source>
        <dbReference type="Proteomes" id="UP000182360"/>
    </source>
</evidence>
<dbReference type="Gene3D" id="2.40.10.10">
    <property type="entry name" value="Trypsin-like serine proteases"/>
    <property type="match status" value="2"/>
</dbReference>
<name>A0A1H9ISL5_9SPIR</name>
<dbReference type="Proteomes" id="UP000182360">
    <property type="component" value="Unassembled WGS sequence"/>
</dbReference>